<evidence type="ECO:0000256" key="3">
    <source>
        <dbReference type="ARBA" id="ARBA00018569"/>
    </source>
</evidence>
<dbReference type="InterPro" id="IPR001509">
    <property type="entry name" value="Epimerase_deHydtase"/>
</dbReference>
<dbReference type="PANTHER" id="PTHR43725">
    <property type="entry name" value="UDP-GLUCOSE 4-EPIMERASE"/>
    <property type="match status" value="1"/>
</dbReference>
<dbReference type="Pfam" id="PF01370">
    <property type="entry name" value="Epimerase"/>
    <property type="match status" value="2"/>
</dbReference>
<dbReference type="RefSeq" id="WP_116070818.1">
    <property type="nucleotide sequence ID" value="NZ_BONB01000063.1"/>
</dbReference>
<dbReference type="AlphaFoldDB" id="A0A3D9ZT93"/>
<evidence type="ECO:0000313" key="8">
    <source>
        <dbReference type="Proteomes" id="UP000256913"/>
    </source>
</evidence>
<evidence type="ECO:0000256" key="1">
    <source>
        <dbReference type="ARBA" id="ARBA00004947"/>
    </source>
</evidence>
<evidence type="ECO:0000256" key="2">
    <source>
        <dbReference type="ARBA" id="ARBA00007637"/>
    </source>
</evidence>
<sequence length="348" mass="35589">MRVLVTGGAGFIGSQVVAALAAAGHDVRVLDVGHPAAHRVPLPATVAGAPLRLADVRDAGSVEAALAGVDAVVHQAAMVGMGVDLDDLPEYVGCNDLGTAVLLSAMARAGVGRLVLASSMVVYGEGAYACPAHGPIRPAPRAQADLLAGRFEPACPKCAAPLIPGQVDEEARLDPRSVYAATKLAQEHLSAVWARQTGGSAIALRYHNVYGPGMPRDTPYSGVAAIFRSALEAGRAPLVFEDGGQRRDFVHVRDVAAANLAALTATAGQAGFRAYNVASGRPTTIGAMAAALAEAMAGPEPQVTGAFRAGDVRHVVAAPRRAAAELGFEARIELADGMAEFAYAPLRG</sequence>
<gene>
    <name evidence="7" type="ORF">DFJ67_5712</name>
</gene>
<dbReference type="InterPro" id="IPR001763">
    <property type="entry name" value="Rhodanese-like_dom"/>
</dbReference>
<comment type="caution">
    <text evidence="7">The sequence shown here is derived from an EMBL/GenBank/DDBJ whole genome shotgun (WGS) entry which is preliminary data.</text>
</comment>
<dbReference type="InterPro" id="IPR036291">
    <property type="entry name" value="NAD(P)-bd_dom_sf"/>
</dbReference>
<keyword evidence="8" id="KW-1185">Reference proteome</keyword>
<dbReference type="SUPFAM" id="SSF51735">
    <property type="entry name" value="NAD(P)-binding Rossmann-fold domains"/>
    <property type="match status" value="1"/>
</dbReference>
<protein>
    <recommendedName>
        <fullName evidence="3">UDP-glucose 4-epimerase</fullName>
    </recommendedName>
    <alternativeName>
        <fullName evidence="5">Galactowaldenase</fullName>
    </alternativeName>
    <alternativeName>
        <fullName evidence="4">UDP-galactose 4-epimerase</fullName>
    </alternativeName>
</protein>
<dbReference type="Gene3D" id="3.40.50.720">
    <property type="entry name" value="NAD(P)-binding Rossmann-like Domain"/>
    <property type="match status" value="1"/>
</dbReference>
<dbReference type="PROSITE" id="PS50206">
    <property type="entry name" value="RHODANESE_3"/>
    <property type="match status" value="1"/>
</dbReference>
<proteinExistence type="inferred from homology"/>
<organism evidence="7 8">
    <name type="scientific">Asanoa ferruginea</name>
    <dbReference type="NCBI Taxonomy" id="53367"/>
    <lineage>
        <taxon>Bacteria</taxon>
        <taxon>Bacillati</taxon>
        <taxon>Actinomycetota</taxon>
        <taxon>Actinomycetes</taxon>
        <taxon>Micromonosporales</taxon>
        <taxon>Micromonosporaceae</taxon>
        <taxon>Asanoa</taxon>
    </lineage>
</organism>
<reference evidence="7 8" key="1">
    <citation type="submission" date="2018-08" db="EMBL/GenBank/DDBJ databases">
        <title>Sequencing the genomes of 1000 actinobacteria strains.</title>
        <authorList>
            <person name="Klenk H.-P."/>
        </authorList>
    </citation>
    <scope>NUCLEOTIDE SEQUENCE [LARGE SCALE GENOMIC DNA]</scope>
    <source>
        <strain evidence="7 8">DSM 44099</strain>
    </source>
</reference>
<evidence type="ECO:0000259" key="6">
    <source>
        <dbReference type="PROSITE" id="PS50206"/>
    </source>
</evidence>
<feature type="domain" description="Rhodanese" evidence="6">
    <location>
        <begin position="2"/>
        <end position="46"/>
    </location>
</feature>
<evidence type="ECO:0000256" key="5">
    <source>
        <dbReference type="ARBA" id="ARBA00033067"/>
    </source>
</evidence>
<comment type="pathway">
    <text evidence="1">Carbohydrate metabolism; galactose metabolism.</text>
</comment>
<dbReference type="EMBL" id="QUMQ01000001">
    <property type="protein sequence ID" value="REF99672.1"/>
    <property type="molecule type" value="Genomic_DNA"/>
</dbReference>
<evidence type="ECO:0000313" key="7">
    <source>
        <dbReference type="EMBL" id="REF99672.1"/>
    </source>
</evidence>
<evidence type="ECO:0000256" key="4">
    <source>
        <dbReference type="ARBA" id="ARBA00031367"/>
    </source>
</evidence>
<dbReference type="Proteomes" id="UP000256913">
    <property type="component" value="Unassembled WGS sequence"/>
</dbReference>
<name>A0A3D9ZT93_9ACTN</name>
<dbReference type="OrthoDB" id="9801785at2"/>
<accession>A0A3D9ZT93</accession>
<comment type="similarity">
    <text evidence="2">Belongs to the NAD(P)-dependent epimerase/dehydratase family.</text>
</comment>